<dbReference type="InterPro" id="IPR020471">
    <property type="entry name" value="AKR"/>
</dbReference>
<dbReference type="Gene3D" id="3.20.20.100">
    <property type="entry name" value="NADP-dependent oxidoreductase domain"/>
    <property type="match status" value="1"/>
</dbReference>
<sequence length="178" mass="20255">MLKLDAFNAVREAICIGYRSIDTSVVYGNLKEVGKAISSAIADGIVRREDLFISCKLWGTFYRPNLVEQGLDNTLNELGLDYCDLCNMHTPCSLEPGKKLYPEAENGLLANDDVDPLDTWLSIEKLVQKKKCRSIGLANFNRTQTERILDNCTIKSSVAQPRRFEEMVRIKRHHLHRL</sequence>
<organism evidence="2 3">
    <name type="scientific">Apolygus lucorum</name>
    <name type="common">Small green plant bug</name>
    <name type="synonym">Lygocoris lucorum</name>
    <dbReference type="NCBI Taxonomy" id="248454"/>
    <lineage>
        <taxon>Eukaryota</taxon>
        <taxon>Metazoa</taxon>
        <taxon>Ecdysozoa</taxon>
        <taxon>Arthropoda</taxon>
        <taxon>Hexapoda</taxon>
        <taxon>Insecta</taxon>
        <taxon>Pterygota</taxon>
        <taxon>Neoptera</taxon>
        <taxon>Paraneoptera</taxon>
        <taxon>Hemiptera</taxon>
        <taxon>Heteroptera</taxon>
        <taxon>Panheteroptera</taxon>
        <taxon>Cimicomorpha</taxon>
        <taxon>Miridae</taxon>
        <taxon>Mirini</taxon>
        <taxon>Apolygus</taxon>
    </lineage>
</organism>
<name>A0A8S9XYF6_APOLU</name>
<dbReference type="SUPFAM" id="SSF51430">
    <property type="entry name" value="NAD(P)-linked oxidoreductase"/>
    <property type="match status" value="1"/>
</dbReference>
<keyword evidence="3" id="KW-1185">Reference proteome</keyword>
<evidence type="ECO:0000313" key="2">
    <source>
        <dbReference type="EMBL" id="KAF6213559.1"/>
    </source>
</evidence>
<protein>
    <recommendedName>
        <fullName evidence="1">NADP-dependent oxidoreductase domain-containing protein</fullName>
    </recommendedName>
</protein>
<feature type="domain" description="NADP-dependent oxidoreductase" evidence="1">
    <location>
        <begin position="5"/>
        <end position="160"/>
    </location>
</feature>
<dbReference type="PRINTS" id="PR00069">
    <property type="entry name" value="ALDKETRDTASE"/>
</dbReference>
<comment type="caution">
    <text evidence="2">The sequence shown here is derived from an EMBL/GenBank/DDBJ whole genome shotgun (WGS) entry which is preliminary data.</text>
</comment>
<dbReference type="AlphaFoldDB" id="A0A8S9XYF6"/>
<evidence type="ECO:0000259" key="1">
    <source>
        <dbReference type="Pfam" id="PF00248"/>
    </source>
</evidence>
<reference evidence="2" key="1">
    <citation type="journal article" date="2021" name="Mol. Ecol. Resour.">
        <title>Apolygus lucorum genome provides insights into omnivorousness and mesophyll feeding.</title>
        <authorList>
            <person name="Liu Y."/>
            <person name="Liu H."/>
            <person name="Wang H."/>
            <person name="Huang T."/>
            <person name="Liu B."/>
            <person name="Yang B."/>
            <person name="Yin L."/>
            <person name="Li B."/>
            <person name="Zhang Y."/>
            <person name="Zhang S."/>
            <person name="Jiang F."/>
            <person name="Zhang X."/>
            <person name="Ren Y."/>
            <person name="Wang B."/>
            <person name="Wang S."/>
            <person name="Lu Y."/>
            <person name="Wu K."/>
            <person name="Fan W."/>
            <person name="Wang G."/>
        </authorList>
    </citation>
    <scope>NUCLEOTIDE SEQUENCE</scope>
    <source>
        <strain evidence="2">12Hb</strain>
    </source>
</reference>
<gene>
    <name evidence="2" type="ORF">GE061_011279</name>
</gene>
<dbReference type="InterPro" id="IPR023210">
    <property type="entry name" value="NADP_OxRdtase_dom"/>
</dbReference>
<dbReference type="PANTHER" id="PTHR11732">
    <property type="entry name" value="ALDO/KETO REDUCTASE"/>
    <property type="match status" value="1"/>
</dbReference>
<evidence type="ECO:0000313" key="3">
    <source>
        <dbReference type="Proteomes" id="UP000466442"/>
    </source>
</evidence>
<dbReference type="InterPro" id="IPR036812">
    <property type="entry name" value="NAD(P)_OxRdtase_dom_sf"/>
</dbReference>
<accession>A0A8S9XYF6</accession>
<dbReference type="Proteomes" id="UP000466442">
    <property type="component" value="Unassembled WGS sequence"/>
</dbReference>
<dbReference type="OrthoDB" id="7308461at2759"/>
<dbReference type="Pfam" id="PF00248">
    <property type="entry name" value="Aldo_ket_red"/>
    <property type="match status" value="1"/>
</dbReference>
<proteinExistence type="predicted"/>
<dbReference type="EMBL" id="WIXP02000003">
    <property type="protein sequence ID" value="KAF6213559.1"/>
    <property type="molecule type" value="Genomic_DNA"/>
</dbReference>
<dbReference type="GO" id="GO:0016491">
    <property type="term" value="F:oxidoreductase activity"/>
    <property type="evidence" value="ECO:0007669"/>
    <property type="project" value="InterPro"/>
</dbReference>